<accession>A0A1I1Z658</accession>
<dbReference type="EMBL" id="FOMX01000011">
    <property type="protein sequence ID" value="SFE25840.1"/>
    <property type="molecule type" value="Genomic_DNA"/>
</dbReference>
<dbReference type="STRING" id="54.SAMN02745121_03593"/>
<gene>
    <name evidence="2" type="ORF">SAMN02745121_03593</name>
</gene>
<dbReference type="Pfam" id="PF03435">
    <property type="entry name" value="Sacchrp_dh_NADP"/>
    <property type="match status" value="1"/>
</dbReference>
<reference evidence="3" key="1">
    <citation type="submission" date="2016-10" db="EMBL/GenBank/DDBJ databases">
        <authorList>
            <person name="Varghese N."/>
            <person name="Submissions S."/>
        </authorList>
    </citation>
    <scope>NUCLEOTIDE SEQUENCE [LARGE SCALE GENOMIC DNA]</scope>
    <source>
        <strain evidence="3">ATCC 25963</strain>
    </source>
</reference>
<keyword evidence="3" id="KW-1185">Reference proteome</keyword>
<organism evidence="2 3">
    <name type="scientific">Nannocystis exedens</name>
    <dbReference type="NCBI Taxonomy" id="54"/>
    <lineage>
        <taxon>Bacteria</taxon>
        <taxon>Pseudomonadati</taxon>
        <taxon>Myxococcota</taxon>
        <taxon>Polyangia</taxon>
        <taxon>Nannocystales</taxon>
        <taxon>Nannocystaceae</taxon>
        <taxon>Nannocystis</taxon>
    </lineage>
</organism>
<dbReference type="PANTHER" id="PTHR43781:SF1">
    <property type="entry name" value="SACCHAROPINE DEHYDROGENASE"/>
    <property type="match status" value="1"/>
</dbReference>
<dbReference type="AlphaFoldDB" id="A0A1I1Z658"/>
<evidence type="ECO:0000259" key="1">
    <source>
        <dbReference type="Pfam" id="PF03435"/>
    </source>
</evidence>
<dbReference type="InterPro" id="IPR005097">
    <property type="entry name" value="Sacchrp_dh_NADP-bd"/>
</dbReference>
<dbReference type="SUPFAM" id="SSF51735">
    <property type="entry name" value="NAD(P)-binding Rossmann-fold domains"/>
    <property type="match status" value="1"/>
</dbReference>
<dbReference type="InterPro" id="IPR036291">
    <property type="entry name" value="NAD(P)-bd_dom_sf"/>
</dbReference>
<evidence type="ECO:0000313" key="3">
    <source>
        <dbReference type="Proteomes" id="UP000199400"/>
    </source>
</evidence>
<evidence type="ECO:0000313" key="2">
    <source>
        <dbReference type="EMBL" id="SFE25840.1"/>
    </source>
</evidence>
<sequence length="354" mass="37487">MREWVLYGANGYTGDLIARQAVSEGLRPILAGRDATAIRRLAGELGLEARVFALDDPAALTRGIAGAALVLHAAGPFSRTSAPMVAACLESKIHYLDITGEIPVFEACRALDASARERGVVLMPGVGFDVVPSDCLAKSLAEALPEATRLELAILALGELSRGTTKTMIEHLGEGGAVREGGRLVPIAAGSRTRTVRLGGRERLVVAIPWGDLSTAYTSTGIENITTWMSFPRAQIRVMRLLGLLGPLLRRKPVIRALQAIVDRRVTGPNEQVRESGSSEIWGRVEAPDGRAVEGRVRAPEGYKFTVIASLAIVRRMLEAPPSPGYHTPATAFGGGFVATLPGCSLVVPDTTGA</sequence>
<proteinExistence type="predicted"/>
<dbReference type="PANTHER" id="PTHR43781">
    <property type="entry name" value="SACCHAROPINE DEHYDROGENASE"/>
    <property type="match status" value="1"/>
</dbReference>
<dbReference type="Proteomes" id="UP000199400">
    <property type="component" value="Unassembled WGS sequence"/>
</dbReference>
<protein>
    <submittedName>
        <fullName evidence="2">Uncharacterized conserved protein</fullName>
    </submittedName>
</protein>
<dbReference type="Gene3D" id="3.40.50.720">
    <property type="entry name" value="NAD(P)-binding Rossmann-like Domain"/>
    <property type="match status" value="1"/>
</dbReference>
<dbReference type="RefSeq" id="WP_096332860.1">
    <property type="nucleotide sequence ID" value="NZ_FOMX01000011.1"/>
</dbReference>
<name>A0A1I1Z658_9BACT</name>
<dbReference type="OrthoDB" id="4420885at2"/>
<feature type="domain" description="Saccharopine dehydrogenase NADP binding" evidence="1">
    <location>
        <begin position="5"/>
        <end position="123"/>
    </location>
</feature>